<dbReference type="EMBL" id="CP054143">
    <property type="protein sequence ID" value="QKJ65263.1"/>
    <property type="molecule type" value="Genomic_DNA"/>
</dbReference>
<gene>
    <name evidence="1" type="ORF">HQN60_00085</name>
</gene>
<evidence type="ECO:0000313" key="2">
    <source>
        <dbReference type="Proteomes" id="UP000504844"/>
    </source>
</evidence>
<dbReference type="Proteomes" id="UP000504844">
    <property type="component" value="Chromosome"/>
</dbReference>
<keyword evidence="2" id="KW-1185">Reference proteome</keyword>
<accession>A0A6M8SJP2</accession>
<evidence type="ECO:0000313" key="1">
    <source>
        <dbReference type="EMBL" id="QKJ65263.1"/>
    </source>
</evidence>
<proteinExistence type="predicted"/>
<name>A0A6M8SJP2_9NEIS</name>
<protein>
    <submittedName>
        <fullName evidence="1">Uncharacterized protein</fullName>
    </submittedName>
</protein>
<dbReference type="KEGG" id="dee:HQN60_00085"/>
<dbReference type="AlphaFoldDB" id="A0A6M8SJP2"/>
<sequence length="58" mass="7092">MRTNYKTLKQQRDLEASERQHEIAITQAHAEKFAQRRAARNALQERHEFDQRNKEVWQ</sequence>
<dbReference type="RefSeq" id="WP_173531773.1">
    <property type="nucleotide sequence ID" value="NZ_CP054143.1"/>
</dbReference>
<organism evidence="1 2">
    <name type="scientific">Deefgea piscis</name>
    <dbReference type="NCBI Taxonomy" id="2739061"/>
    <lineage>
        <taxon>Bacteria</taxon>
        <taxon>Pseudomonadati</taxon>
        <taxon>Pseudomonadota</taxon>
        <taxon>Betaproteobacteria</taxon>
        <taxon>Neisseriales</taxon>
        <taxon>Chitinibacteraceae</taxon>
        <taxon>Deefgea</taxon>
    </lineage>
</organism>
<reference evidence="1 2" key="1">
    <citation type="submission" date="2020-05" db="EMBL/GenBank/DDBJ databases">
        <title>Complete genome sequence of Deefgea sp. D17.</title>
        <authorList>
            <person name="Bae J.-W."/>
            <person name="Han J.E."/>
        </authorList>
    </citation>
    <scope>NUCLEOTIDE SEQUENCE [LARGE SCALE GENOMIC DNA]</scope>
    <source>
        <strain evidence="1 2">D17</strain>
    </source>
</reference>